<evidence type="ECO:0000256" key="1">
    <source>
        <dbReference type="ARBA" id="ARBA00004301"/>
    </source>
</evidence>
<dbReference type="InterPro" id="IPR006480">
    <property type="entry name" value="Phage_holin_4_1"/>
</dbReference>
<proteinExistence type="predicted"/>
<dbReference type="Proteomes" id="UP000509402">
    <property type="component" value="Segment"/>
</dbReference>
<sequence length="134" mass="15349">MGDMKMIAWMQHFLETDETKLIYWLTFLMICMVVDTVLGVLFAKLNPNIKFSSFKIKTGVLIKVSEMILALLAIPFAVPFPAGLPLLYTVYTALCVSEIYSIFGHLRLVDDKSDFLEILENFFKRTSGKNKEEK</sequence>
<dbReference type="KEGG" id="vg:56239396"/>
<reference evidence="6 7" key="1">
    <citation type="submission" date="2020-05" db="EMBL/GenBank/DDBJ databases">
        <authorList>
            <person name="Guo X."/>
        </authorList>
    </citation>
    <scope>NUCLEOTIDE SEQUENCE [LARGE SCALE GENOMIC DNA]</scope>
</reference>
<evidence type="ECO:0000256" key="2">
    <source>
        <dbReference type="ARBA" id="ARBA00022692"/>
    </source>
</evidence>
<evidence type="ECO:0000256" key="4">
    <source>
        <dbReference type="ARBA" id="ARBA00023136"/>
    </source>
</evidence>
<keyword evidence="7" id="KW-1185">Reference proteome</keyword>
<protein>
    <submittedName>
        <fullName evidence="6">Holin</fullName>
    </submittedName>
</protein>
<keyword evidence="3 5" id="KW-1133">Transmembrane helix</keyword>
<feature type="transmembrane region" description="Helical" evidence="5">
    <location>
        <begin position="64"/>
        <end position="82"/>
    </location>
</feature>
<evidence type="ECO:0000313" key="6">
    <source>
        <dbReference type="EMBL" id="QKN88716.1"/>
    </source>
</evidence>
<dbReference type="GO" id="GO:0033644">
    <property type="term" value="C:host cell membrane"/>
    <property type="evidence" value="ECO:0007669"/>
    <property type="project" value="UniProtKB-SubCell"/>
</dbReference>
<comment type="subcellular location">
    <subcellularLocation>
        <location evidence="1">Host membrane</location>
        <topology evidence="1">Multi-pass membrane protein</topology>
    </subcellularLocation>
</comment>
<organism evidence="6 7">
    <name type="scientific">Bacillus phage Gxv1</name>
    <dbReference type="NCBI Taxonomy" id="2736266"/>
    <lineage>
        <taxon>Viruses</taxon>
        <taxon>Duplodnaviria</taxon>
        <taxon>Heunggongvirae</taxon>
        <taxon>Uroviricota</taxon>
        <taxon>Caudoviricetes</taxon>
        <taxon>Salasmaviridae</taxon>
        <taxon>Picovirinae</taxon>
        <taxon>Salasvirus</taxon>
        <taxon>Salasvirus Gxv1</taxon>
    </lineage>
</organism>
<dbReference type="NCBIfam" id="TIGR01593">
    <property type="entry name" value="holin_tox_secr"/>
    <property type="match status" value="1"/>
</dbReference>
<evidence type="ECO:0000256" key="5">
    <source>
        <dbReference type="SAM" id="Phobius"/>
    </source>
</evidence>
<accession>A0A6M9Z804</accession>
<evidence type="ECO:0000256" key="3">
    <source>
        <dbReference type="ARBA" id="ARBA00022989"/>
    </source>
</evidence>
<keyword evidence="4 5" id="KW-0472">Membrane</keyword>
<dbReference type="EMBL" id="MT459794">
    <property type="protein sequence ID" value="QKN88716.1"/>
    <property type="molecule type" value="Genomic_DNA"/>
</dbReference>
<dbReference type="GeneID" id="56239396"/>
<dbReference type="Pfam" id="PF05105">
    <property type="entry name" value="Phage_holin_4_1"/>
    <property type="match status" value="1"/>
</dbReference>
<evidence type="ECO:0000313" key="7">
    <source>
        <dbReference type="Proteomes" id="UP000509402"/>
    </source>
</evidence>
<name>A0A6M9Z804_9CAUD</name>
<keyword evidence="2 5" id="KW-0812">Transmembrane</keyword>
<dbReference type="RefSeq" id="YP_009910675.1">
    <property type="nucleotide sequence ID" value="NC_049974.1"/>
</dbReference>
<feature type="transmembrane region" description="Helical" evidence="5">
    <location>
        <begin position="22"/>
        <end position="43"/>
    </location>
</feature>